<dbReference type="SUPFAM" id="SSF52540">
    <property type="entry name" value="P-loop containing nucleoside triphosphate hydrolases"/>
    <property type="match status" value="1"/>
</dbReference>
<organism evidence="6 7">
    <name type="scientific">Candidatus Syntrophocurvum alkaliphilum</name>
    <dbReference type="NCBI Taxonomy" id="2293317"/>
    <lineage>
        <taxon>Bacteria</taxon>
        <taxon>Bacillati</taxon>
        <taxon>Bacillota</taxon>
        <taxon>Clostridia</taxon>
        <taxon>Eubacteriales</taxon>
        <taxon>Syntrophomonadaceae</taxon>
        <taxon>Candidatus Syntrophocurvum</taxon>
    </lineage>
</organism>
<dbReference type="InterPro" id="IPR017871">
    <property type="entry name" value="ABC_transporter-like_CS"/>
</dbReference>
<evidence type="ECO:0000313" key="7">
    <source>
        <dbReference type="Proteomes" id="UP000426444"/>
    </source>
</evidence>
<dbReference type="InterPro" id="IPR027417">
    <property type="entry name" value="P-loop_NTPase"/>
</dbReference>
<protein>
    <submittedName>
        <fullName evidence="6">Zinc ABC transporter, ATP-binding protein ZnuC</fullName>
    </submittedName>
</protein>
<dbReference type="PANTHER" id="PTHR42734">
    <property type="entry name" value="METAL TRANSPORT SYSTEM ATP-BINDING PROTEIN TM_0124-RELATED"/>
    <property type="match status" value="1"/>
</dbReference>
<evidence type="ECO:0000256" key="2">
    <source>
        <dbReference type="ARBA" id="ARBA00022448"/>
    </source>
</evidence>
<name>A0A6I6DB82_9FIRM</name>
<feature type="domain" description="ABC transporter" evidence="5">
    <location>
        <begin position="10"/>
        <end position="240"/>
    </location>
</feature>
<dbReference type="RefSeq" id="WP_156202673.1">
    <property type="nucleotide sequence ID" value="NZ_CP046457.1"/>
</dbReference>
<comment type="similarity">
    <text evidence="1">Belongs to the ABC transporter superfamily.</text>
</comment>
<sequence>MMYKNSHEVVKTEDLWVVLNDVVVLEGVNLSVKQNDFLGIIGPNGGGKTTLIKTILGLIKPNRGKVYIYDESVQKNFKMLGYVPQHLDFDRRFPITVWETALMGRLGHKKGLKFSKEDKEIVKESLNKTEIYHLRNRPMGKLSGGEKQRVLVARALASKPRILILDEPTASVDTRFETNFFELLSELNKDITIIMVSHDLGALSKHVDKIACLNRHLHYHNSKELTPEMIEKTYNCPVNLITPSATHNVLSSYKEVVGE</sequence>
<dbReference type="InterPro" id="IPR003593">
    <property type="entry name" value="AAA+_ATPase"/>
</dbReference>
<accession>A0A6I6DB82</accession>
<dbReference type="PROSITE" id="PS00211">
    <property type="entry name" value="ABC_TRANSPORTER_1"/>
    <property type="match status" value="1"/>
</dbReference>
<gene>
    <name evidence="6" type="ORF">SYNTR_0112</name>
</gene>
<dbReference type="PROSITE" id="PS50893">
    <property type="entry name" value="ABC_TRANSPORTER_2"/>
    <property type="match status" value="1"/>
</dbReference>
<dbReference type="PANTHER" id="PTHR42734:SF17">
    <property type="entry name" value="METAL TRANSPORT SYSTEM ATP-BINDING PROTEIN TM_0124-RELATED"/>
    <property type="match status" value="1"/>
</dbReference>
<dbReference type="InterPro" id="IPR050153">
    <property type="entry name" value="Metal_Ion_Import_ABC"/>
</dbReference>
<evidence type="ECO:0000259" key="5">
    <source>
        <dbReference type="PROSITE" id="PS50893"/>
    </source>
</evidence>
<keyword evidence="7" id="KW-1185">Reference proteome</keyword>
<evidence type="ECO:0000313" key="6">
    <source>
        <dbReference type="EMBL" id="QGT98705.1"/>
    </source>
</evidence>
<evidence type="ECO:0000256" key="3">
    <source>
        <dbReference type="ARBA" id="ARBA00022741"/>
    </source>
</evidence>
<dbReference type="KEGG" id="salq:SYNTR_0112"/>
<proteinExistence type="inferred from homology"/>
<dbReference type="SMART" id="SM00382">
    <property type="entry name" value="AAA"/>
    <property type="match status" value="1"/>
</dbReference>
<dbReference type="GO" id="GO:0005524">
    <property type="term" value="F:ATP binding"/>
    <property type="evidence" value="ECO:0007669"/>
    <property type="project" value="UniProtKB-KW"/>
</dbReference>
<dbReference type="EMBL" id="CP046457">
    <property type="protein sequence ID" value="QGT98705.1"/>
    <property type="molecule type" value="Genomic_DNA"/>
</dbReference>
<dbReference type="AlphaFoldDB" id="A0A6I6DB82"/>
<dbReference type="CDD" id="cd03235">
    <property type="entry name" value="ABC_Metallic_Cations"/>
    <property type="match status" value="1"/>
</dbReference>
<dbReference type="Gene3D" id="3.40.50.300">
    <property type="entry name" value="P-loop containing nucleotide triphosphate hydrolases"/>
    <property type="match status" value="1"/>
</dbReference>
<dbReference type="GO" id="GO:0016887">
    <property type="term" value="F:ATP hydrolysis activity"/>
    <property type="evidence" value="ECO:0007669"/>
    <property type="project" value="InterPro"/>
</dbReference>
<evidence type="ECO:0000256" key="4">
    <source>
        <dbReference type="ARBA" id="ARBA00022840"/>
    </source>
</evidence>
<dbReference type="InterPro" id="IPR003439">
    <property type="entry name" value="ABC_transporter-like_ATP-bd"/>
</dbReference>
<dbReference type="OrthoDB" id="9806726at2"/>
<dbReference type="Pfam" id="PF00005">
    <property type="entry name" value="ABC_tran"/>
    <property type="match status" value="1"/>
</dbReference>
<dbReference type="FunFam" id="3.40.50.300:FF:000134">
    <property type="entry name" value="Iron-enterobactin ABC transporter ATP-binding protein"/>
    <property type="match status" value="1"/>
</dbReference>
<reference evidence="7" key="1">
    <citation type="journal article" date="2019" name="Microbiology">
        <title>Complete Genome Sequence of an Uncultured Bacterium of the Candidate Phylum Bipolaricaulota.</title>
        <authorList>
            <person name="Kadnikov V.V."/>
            <person name="Mardanov A.V."/>
            <person name="Beletsky A.V."/>
            <person name="Frank Y.A."/>
            <person name="Karnachuk O.V."/>
            <person name="Ravin N.V."/>
        </authorList>
    </citation>
    <scope>NUCLEOTIDE SEQUENCE [LARGE SCALE GENOMIC DNA]</scope>
</reference>
<dbReference type="Proteomes" id="UP000426444">
    <property type="component" value="Chromosome"/>
</dbReference>
<keyword evidence="2" id="KW-0813">Transport</keyword>
<evidence type="ECO:0000256" key="1">
    <source>
        <dbReference type="ARBA" id="ARBA00005417"/>
    </source>
</evidence>
<keyword evidence="3" id="KW-0547">Nucleotide-binding</keyword>
<keyword evidence="4 6" id="KW-0067">ATP-binding</keyword>